<accession>H3BFT0</accession>
<evidence type="ECO:0000256" key="4">
    <source>
        <dbReference type="ARBA" id="ARBA00009548"/>
    </source>
</evidence>
<keyword evidence="9" id="KW-0810">Translation regulation</keyword>
<feature type="compositionally biased region" description="Basic residues" evidence="14">
    <location>
        <begin position="166"/>
        <end position="179"/>
    </location>
</feature>
<dbReference type="EMBL" id="AFYH01014326">
    <property type="status" value="NOT_ANNOTATED_CDS"/>
    <property type="molecule type" value="Genomic_DNA"/>
</dbReference>
<dbReference type="EMBL" id="AFYH01014324">
    <property type="status" value="NOT_ANNOTATED_CDS"/>
    <property type="molecule type" value="Genomic_DNA"/>
</dbReference>
<feature type="compositionally biased region" description="Low complexity" evidence="14">
    <location>
        <begin position="78"/>
        <end position="89"/>
    </location>
</feature>
<evidence type="ECO:0000256" key="5">
    <source>
        <dbReference type="ARBA" id="ARBA00022448"/>
    </source>
</evidence>
<protein>
    <submittedName>
        <fullName evidence="16">Thyroid hormone receptor associated protein 3</fullName>
    </submittedName>
</protein>
<dbReference type="OMA" id="GEGTDKW"/>
<dbReference type="Ensembl" id="ENSLACT00000026104.1">
    <property type="protein sequence ID" value="ENSLACP00000022482.1"/>
    <property type="gene ID" value="ENSLACG00000018229.2"/>
</dbReference>
<dbReference type="GeneTree" id="ENSGT00950000183163"/>
<dbReference type="AlphaFoldDB" id="H3BFT0"/>
<dbReference type="EMBL" id="AFYH01014323">
    <property type="status" value="NOT_ANNOTATED_CDS"/>
    <property type="molecule type" value="Genomic_DNA"/>
</dbReference>
<dbReference type="GO" id="GO:0051028">
    <property type="term" value="P:mRNA transport"/>
    <property type="evidence" value="ECO:0007669"/>
    <property type="project" value="UniProtKB-KW"/>
</dbReference>
<dbReference type="GO" id="GO:0000184">
    <property type="term" value="P:nuclear-transcribed mRNA catabolic process, nonsense-mediated decay"/>
    <property type="evidence" value="ECO:0007669"/>
    <property type="project" value="UniProtKB-KW"/>
</dbReference>
<sequence length="982" mass="112774">MSKVTKSKSKSRSSHSRSGSRSRSRSFSRSPSRSNSRSRSRKRRHSSRSRSRSRSPPHNRERERNYPRVYQNREFRGYNRGYRRPFFNRGRGRGFHQRGQYNRGGYGNYRSNWQNYRPYYGPRRPRSRSRSPKRRSVTPRSRSCSRNSDRSSSGRSRSSSSGSSSHHSRSGSSKRRSVKQHNAAQKEARASLPPAQVSQGAESKAKPPADATSNDSKDPEAISKPWKGLTAYDSSPKHPSSVVHSVNASGLNSPPHPSPIQKSPLQSVAVKRSPPQKSPQSHSPAGPSSLRQSPVPPIPPLRTVPRQSPQAHSPKRSSPAERSPVRKSPPIISTSYNNAQKEESRAGESTSPLVSSYLKRYLEEQKNKATTQDRENGREKDQKAKNEEREKVKERSGVSEMGVPFFKSDYLAPKNESESLYRGIPSPRRYRYSNELEKSMSAEFQEEALHSMDMQESEKKHRVKGLKDSKLEDEPKCKSKVIVPSTAKNQDTYEERLSKWEELAYFPSAKEKSWEDEDMEDEVYPGRAKREEVKRAELGGYRGPIPDKNPRSGSYKVVHERSPSPPPRRSAEGKEREKMATKEENPPISKTTFSVYRGSEINVRMDALEDDFGSSVAHERRLSRDLVHGNKKDLGFRSIFQHIQSSQSRRSPSELFAQHIVTIVHHVKEHHFESPEMTLSERFTMYQRRAMEQGAARSKKSPEFHRRIDISPSAFRKHPFLQDEMKGSRESSSYKGEGKYKEDPVDLRLDIERRKKYKERDHKRDGSRESVDSRDSSQSRERSTEKAQREHKESKKRKKQKKIRSRSKSSSTSSHSSQSYKGGECPEEGDERGEGASGFDKSRLGMREYPSTGERSRGRGPFFRGKGRGWPRVMYPGNASSDFQRRNRDEEWDPEYTPKSKKYYLHDDREGEGGEKWANRGRGRGQFQRGRGRFLYRKSSDSPKWTHDKYKGSGEEGELEDDDSEIEEKEEMKINNNVSTEQ</sequence>
<dbReference type="EMBL" id="AFYH01014328">
    <property type="status" value="NOT_ANNOTATED_CDS"/>
    <property type="molecule type" value="Genomic_DNA"/>
</dbReference>
<keyword evidence="6" id="KW-0963">Cytoplasm</keyword>
<feature type="compositionally biased region" description="Basic and acidic residues" evidence="14">
    <location>
        <begin position="938"/>
        <end position="954"/>
    </location>
</feature>
<evidence type="ECO:0000256" key="13">
    <source>
        <dbReference type="ARBA" id="ARBA00023242"/>
    </source>
</evidence>
<evidence type="ECO:0000256" key="12">
    <source>
        <dbReference type="ARBA" id="ARBA00023187"/>
    </source>
</evidence>
<dbReference type="GO" id="GO:0005737">
    <property type="term" value="C:cytoplasm"/>
    <property type="evidence" value="ECO:0007669"/>
    <property type="project" value="UniProtKB-SubCell"/>
</dbReference>
<evidence type="ECO:0000256" key="7">
    <source>
        <dbReference type="ARBA" id="ARBA00022664"/>
    </source>
</evidence>
<feature type="region of interest" description="Disordered" evidence="14">
    <location>
        <begin position="535"/>
        <end position="590"/>
    </location>
</feature>
<comment type="similarity">
    <text evidence="3">Belongs to the BCLAF1/THRAP3 family.</text>
</comment>
<dbReference type="EMBL" id="AFYH01014325">
    <property type="status" value="NOT_ANNOTATED_CDS"/>
    <property type="molecule type" value="Genomic_DNA"/>
</dbReference>
<dbReference type="GO" id="GO:0003712">
    <property type="term" value="F:transcription coregulator activity"/>
    <property type="evidence" value="ECO:0007669"/>
    <property type="project" value="TreeGrafter"/>
</dbReference>
<dbReference type="GO" id="GO:0006417">
    <property type="term" value="P:regulation of translation"/>
    <property type="evidence" value="ECO:0007669"/>
    <property type="project" value="UniProtKB-KW"/>
</dbReference>
<dbReference type="GO" id="GO:0006397">
    <property type="term" value="P:mRNA processing"/>
    <property type="evidence" value="ECO:0007669"/>
    <property type="project" value="UniProtKB-KW"/>
</dbReference>
<keyword evidence="11" id="KW-0866">Nonsense-mediated mRNA decay</keyword>
<evidence type="ECO:0000256" key="8">
    <source>
        <dbReference type="ARBA" id="ARBA00022816"/>
    </source>
</evidence>
<comment type="similarity">
    <text evidence="4">Belongs to the CASC3 family.</text>
</comment>
<feature type="compositionally biased region" description="Basic and acidic residues" evidence="14">
    <location>
        <begin position="736"/>
        <end position="793"/>
    </location>
</feature>
<dbReference type="InterPro" id="IPR018545">
    <property type="entry name" value="Btz_dom"/>
</dbReference>
<evidence type="ECO:0000313" key="17">
    <source>
        <dbReference type="Proteomes" id="UP000008672"/>
    </source>
</evidence>
<proteinExistence type="inferred from homology"/>
<feature type="compositionally biased region" description="Basic residues" evidence="14">
    <location>
        <begin position="36"/>
        <end position="57"/>
    </location>
</feature>
<feature type="compositionally biased region" description="Basic residues" evidence="14">
    <location>
        <begin position="123"/>
        <end position="137"/>
    </location>
</feature>
<dbReference type="HOGENOM" id="CLU_014485_1_0_1"/>
<comment type="subcellular location">
    <subcellularLocation>
        <location evidence="2">Cytoplasm</location>
    </subcellularLocation>
    <subcellularLocation>
        <location evidence="1">Nucleus</location>
    </subcellularLocation>
</comment>
<dbReference type="GO" id="GO:0003677">
    <property type="term" value="F:DNA binding"/>
    <property type="evidence" value="ECO:0007669"/>
    <property type="project" value="TreeGrafter"/>
</dbReference>
<dbReference type="GO" id="GO:0008380">
    <property type="term" value="P:RNA splicing"/>
    <property type="evidence" value="ECO:0007669"/>
    <property type="project" value="UniProtKB-KW"/>
</dbReference>
<dbReference type="PANTHER" id="PTHR15268:SF16">
    <property type="entry name" value="THYROID HORMONE RECEPTOR-ASSOCIATED PROTEIN 3"/>
    <property type="match status" value="1"/>
</dbReference>
<dbReference type="PANTHER" id="PTHR15268">
    <property type="entry name" value="THRAP3/BCLAF1"/>
    <property type="match status" value="1"/>
</dbReference>
<evidence type="ECO:0000256" key="11">
    <source>
        <dbReference type="ARBA" id="ARBA00023161"/>
    </source>
</evidence>
<evidence type="ECO:0000256" key="6">
    <source>
        <dbReference type="ARBA" id="ARBA00022490"/>
    </source>
</evidence>
<dbReference type="EMBL" id="AFYH01014332">
    <property type="status" value="NOT_ANNOTATED_CDS"/>
    <property type="molecule type" value="Genomic_DNA"/>
</dbReference>
<feature type="compositionally biased region" description="Basic and acidic residues" evidence="14">
    <location>
        <begin position="569"/>
        <end position="585"/>
    </location>
</feature>
<feature type="region of interest" description="Disordered" evidence="14">
    <location>
        <begin position="691"/>
        <end position="982"/>
    </location>
</feature>
<evidence type="ECO:0000259" key="15">
    <source>
        <dbReference type="Pfam" id="PF09405"/>
    </source>
</evidence>
<keyword evidence="17" id="KW-1185">Reference proteome</keyword>
<keyword evidence="7" id="KW-0507">mRNA processing</keyword>
<dbReference type="EMBL" id="AFYH01014331">
    <property type="status" value="NOT_ANNOTATED_CDS"/>
    <property type="molecule type" value="Genomic_DNA"/>
</dbReference>
<dbReference type="Bgee" id="ENSLACG00000018229">
    <property type="expression patterns" value="Expressed in post-anal tail muscle and 6 other cell types or tissues"/>
</dbReference>
<reference evidence="16" key="2">
    <citation type="submission" date="2025-05" db="UniProtKB">
        <authorList>
            <consortium name="Ensembl"/>
        </authorList>
    </citation>
    <scope>IDENTIFICATION</scope>
</reference>
<gene>
    <name evidence="16" type="primary">THRAP3</name>
</gene>
<feature type="compositionally biased region" description="Basic and acidic residues" evidence="14">
    <location>
        <begin position="465"/>
        <end position="477"/>
    </location>
</feature>
<keyword evidence="5" id="KW-0813">Transport</keyword>
<dbReference type="Pfam" id="PF09405">
    <property type="entry name" value="Btz"/>
    <property type="match status" value="1"/>
</dbReference>
<feature type="region of interest" description="Disordered" evidence="14">
    <location>
        <begin position="1"/>
        <end position="398"/>
    </location>
</feature>
<reference evidence="17" key="1">
    <citation type="submission" date="2011-08" db="EMBL/GenBank/DDBJ databases">
        <title>The draft genome of Latimeria chalumnae.</title>
        <authorList>
            <person name="Di Palma F."/>
            <person name="Alfoldi J."/>
            <person name="Johnson J."/>
            <person name="Berlin A."/>
            <person name="Gnerre S."/>
            <person name="Jaffe D."/>
            <person name="MacCallum I."/>
            <person name="Young S."/>
            <person name="Walker B.J."/>
            <person name="Lander E."/>
            <person name="Lindblad-Toh K."/>
        </authorList>
    </citation>
    <scope>NUCLEOTIDE SEQUENCE [LARGE SCALE GENOMIC DNA]</scope>
    <source>
        <strain evidence="17">Wild caught</strain>
    </source>
</reference>
<feature type="compositionally biased region" description="Basic and acidic residues" evidence="14">
    <location>
        <begin position="904"/>
        <end position="918"/>
    </location>
</feature>
<feature type="compositionally biased region" description="Basic residues" evidence="14">
    <location>
        <begin position="1"/>
        <end position="26"/>
    </location>
</feature>
<feature type="compositionally biased region" description="Low complexity" evidence="14">
    <location>
        <begin position="237"/>
        <end position="246"/>
    </location>
</feature>
<evidence type="ECO:0000256" key="1">
    <source>
        <dbReference type="ARBA" id="ARBA00004123"/>
    </source>
</evidence>
<dbReference type="Pfam" id="PF15440">
    <property type="entry name" value="THRAP3_BCLAF1"/>
    <property type="match status" value="1"/>
</dbReference>
<feature type="compositionally biased region" description="Basic residues" evidence="14">
    <location>
        <begin position="794"/>
        <end position="807"/>
    </location>
</feature>
<keyword evidence="8" id="KW-0509">mRNA transport</keyword>
<dbReference type="EMBL" id="AFYH01014329">
    <property type="status" value="NOT_ANNOTATED_CDS"/>
    <property type="molecule type" value="Genomic_DNA"/>
</dbReference>
<evidence type="ECO:0000256" key="10">
    <source>
        <dbReference type="ARBA" id="ARBA00022884"/>
    </source>
</evidence>
<feature type="region of interest" description="Disordered" evidence="14">
    <location>
        <begin position="450"/>
        <end position="477"/>
    </location>
</feature>
<dbReference type="GO" id="GO:0016592">
    <property type="term" value="C:mediator complex"/>
    <property type="evidence" value="ECO:0007669"/>
    <property type="project" value="TreeGrafter"/>
</dbReference>
<dbReference type="OrthoDB" id="9948513at2759"/>
<evidence type="ECO:0000256" key="14">
    <source>
        <dbReference type="SAM" id="MobiDB-lite"/>
    </source>
</evidence>
<feature type="compositionally biased region" description="Basic and acidic residues" evidence="14">
    <location>
        <begin position="700"/>
        <end position="709"/>
    </location>
</feature>
<dbReference type="STRING" id="7897.ENSLACP00000022482"/>
<dbReference type="Ensembl" id="ENSLACT00000020891.1">
    <property type="protein sequence ID" value="ENSLACP00000020751.1"/>
    <property type="gene ID" value="ENSLACG00000018229.2"/>
</dbReference>
<dbReference type="GO" id="GO:0035145">
    <property type="term" value="C:exon-exon junction complex"/>
    <property type="evidence" value="ECO:0007669"/>
    <property type="project" value="InterPro"/>
</dbReference>
<feature type="compositionally biased region" description="Basic and acidic residues" evidence="14">
    <location>
        <begin position="720"/>
        <end position="729"/>
    </location>
</feature>
<keyword evidence="12" id="KW-0508">mRNA splicing</keyword>
<evidence type="ECO:0000256" key="3">
    <source>
        <dbReference type="ARBA" id="ARBA00006481"/>
    </source>
</evidence>
<evidence type="ECO:0000256" key="9">
    <source>
        <dbReference type="ARBA" id="ARBA00022845"/>
    </source>
</evidence>
<keyword evidence="13" id="KW-0539">Nucleus</keyword>
<feature type="compositionally biased region" description="Basic and acidic residues" evidence="14">
    <location>
        <begin position="58"/>
        <end position="77"/>
    </location>
</feature>
<organism evidence="16 17">
    <name type="scientific">Latimeria chalumnae</name>
    <name type="common">Coelacanth</name>
    <dbReference type="NCBI Taxonomy" id="7897"/>
    <lineage>
        <taxon>Eukaryota</taxon>
        <taxon>Metazoa</taxon>
        <taxon>Chordata</taxon>
        <taxon>Craniata</taxon>
        <taxon>Vertebrata</taxon>
        <taxon>Euteleostomi</taxon>
        <taxon>Coelacanthiformes</taxon>
        <taxon>Coelacanthidae</taxon>
        <taxon>Latimeria</taxon>
    </lineage>
</organism>
<feature type="compositionally biased region" description="Low complexity" evidence="14">
    <location>
        <begin position="138"/>
        <end position="165"/>
    </location>
</feature>
<dbReference type="EMBL" id="AFYH01014327">
    <property type="status" value="NOT_ANNOTATED_CDS"/>
    <property type="molecule type" value="Genomic_DNA"/>
</dbReference>
<feature type="compositionally biased region" description="Low complexity" evidence="14">
    <location>
        <begin position="808"/>
        <end position="819"/>
    </location>
</feature>
<dbReference type="EMBL" id="AFYH01014330">
    <property type="status" value="NOT_ANNOTATED_CDS"/>
    <property type="molecule type" value="Genomic_DNA"/>
</dbReference>
<dbReference type="GeneID" id="102356078"/>
<dbReference type="KEGG" id="lcm:102356078"/>
<dbReference type="eggNOG" id="ENOG502QR38">
    <property type="taxonomic scope" value="Eukaryota"/>
</dbReference>
<feature type="compositionally biased region" description="Low complexity" evidence="14">
    <location>
        <begin position="273"/>
        <end position="284"/>
    </location>
</feature>
<dbReference type="GO" id="GO:0003729">
    <property type="term" value="F:mRNA binding"/>
    <property type="evidence" value="ECO:0007669"/>
    <property type="project" value="InterPro"/>
</dbReference>
<feature type="domain" description="Btz" evidence="15">
    <location>
        <begin position="881"/>
        <end position="968"/>
    </location>
</feature>
<evidence type="ECO:0000256" key="2">
    <source>
        <dbReference type="ARBA" id="ARBA00004496"/>
    </source>
</evidence>
<evidence type="ECO:0000313" key="16">
    <source>
        <dbReference type="Ensembl" id="ENSLACP00000020751.1"/>
    </source>
</evidence>
<feature type="compositionally biased region" description="Basic and acidic residues" evidence="14">
    <location>
        <begin position="360"/>
        <end position="397"/>
    </location>
</feature>
<name>H3BFT0_LATCH</name>
<dbReference type="Proteomes" id="UP000008672">
    <property type="component" value="Unassembled WGS sequence"/>
</dbReference>
<dbReference type="GO" id="GO:0045944">
    <property type="term" value="P:positive regulation of transcription by RNA polymerase II"/>
    <property type="evidence" value="ECO:0007669"/>
    <property type="project" value="TreeGrafter"/>
</dbReference>
<dbReference type="InterPro" id="IPR029199">
    <property type="entry name" value="THRAP3_BCLAF1"/>
</dbReference>
<keyword evidence="10" id="KW-0694">RNA-binding</keyword>
<feature type="compositionally biased region" description="Acidic residues" evidence="14">
    <location>
        <begin position="955"/>
        <end position="969"/>
    </location>
</feature>